<proteinExistence type="predicted"/>
<dbReference type="AlphaFoldDB" id="A0A6C0DXQ5"/>
<accession>A0A6C0DXQ5</accession>
<protein>
    <submittedName>
        <fullName evidence="1">Uncharacterized protein</fullName>
    </submittedName>
</protein>
<dbReference type="EMBL" id="MN739685">
    <property type="protein sequence ID" value="QHT21103.1"/>
    <property type="molecule type" value="Genomic_DNA"/>
</dbReference>
<reference evidence="1" key="1">
    <citation type="journal article" date="2020" name="Nature">
        <title>Giant virus diversity and host interactions through global metagenomics.</title>
        <authorList>
            <person name="Schulz F."/>
            <person name="Roux S."/>
            <person name="Paez-Espino D."/>
            <person name="Jungbluth S."/>
            <person name="Walsh D.A."/>
            <person name="Denef V.J."/>
            <person name="McMahon K.D."/>
            <person name="Konstantinidis K.T."/>
            <person name="Eloe-Fadrosh E.A."/>
            <person name="Kyrpides N.C."/>
            <person name="Woyke T."/>
        </authorList>
    </citation>
    <scope>NUCLEOTIDE SEQUENCE</scope>
    <source>
        <strain evidence="1">GVMAG-M-3300023174-75</strain>
    </source>
</reference>
<sequence>MLKQQMLIEKTNYEPHLNIELLTGAYIENKFKNICARTIYHAYLNEILIIEYLKYKTALEPHIFTDVTFSIDLPFVQDYIEHIKQVSITCEDIPVITYVYNTLLREPGDKELWPHDQASLILDKIQCFFDIDEDKLTSELVEVISEIYYNRLW</sequence>
<name>A0A6C0DXQ5_9ZZZZ</name>
<evidence type="ECO:0000313" key="1">
    <source>
        <dbReference type="EMBL" id="QHT21103.1"/>
    </source>
</evidence>
<organism evidence="1">
    <name type="scientific">viral metagenome</name>
    <dbReference type="NCBI Taxonomy" id="1070528"/>
    <lineage>
        <taxon>unclassified sequences</taxon>
        <taxon>metagenomes</taxon>
        <taxon>organismal metagenomes</taxon>
    </lineage>
</organism>